<dbReference type="Pfam" id="PF00069">
    <property type="entry name" value="Pkinase"/>
    <property type="match status" value="1"/>
</dbReference>
<feature type="domain" description="Protein kinase" evidence="6">
    <location>
        <begin position="36"/>
        <end position="297"/>
    </location>
</feature>
<dbReference type="HOGENOM" id="CLU_000288_63_44_7"/>
<sequence>MPEEKATLPLPGATPPVGGRAPAPETLAAGAFAGDWQLVRSLAAGGHGVVYLAAHRATGRRAAVKVLSHVYAASPEMASRFVREARILSRLRHPNVVEILELGSLADGRPFVAMELLEGRSLLELVFARGRLSLPEAVELLAPVCTALDAAHQAGVVHRDVKASNVFVESGDPPRVKLLDFGVAHAAGPDDPSITVTGERLGSAHAMAPELIRGEAVDARADVYALGVLLYQLLTGELPFWSEDQFELERLHLSAPPPRPGRLAPVPTAVDAVVERALAKRPDERFGSAPAFLEALRAAAGLAGQAEEHAARAAVLHVSLAPAGGLEPADVLALLELEDAAAGRLSAAGWEIDVRASGTLLATRVLPPAPEAARAARAEAAELGAGLSESLARAAGARCRVEVCLHAGEIRLGPDERRAGGAVFRIAEWVRDAPGGFVATAQALEGLSAGR</sequence>
<keyword evidence="2" id="KW-0547">Nucleotide-binding</keyword>
<dbReference type="EMBL" id="CP001359">
    <property type="protein sequence ID" value="ACL65451.1"/>
    <property type="molecule type" value="Genomic_DNA"/>
</dbReference>
<evidence type="ECO:0000256" key="2">
    <source>
        <dbReference type="ARBA" id="ARBA00022741"/>
    </source>
</evidence>
<evidence type="ECO:0000256" key="5">
    <source>
        <dbReference type="SAM" id="MobiDB-lite"/>
    </source>
</evidence>
<keyword evidence="4" id="KW-0067">ATP-binding</keyword>
<protein>
    <submittedName>
        <fullName evidence="7">Serine/threonine protein kinase</fullName>
    </submittedName>
</protein>
<evidence type="ECO:0000313" key="8">
    <source>
        <dbReference type="Proteomes" id="UP000007089"/>
    </source>
</evidence>
<dbReference type="KEGG" id="acp:A2cp1_2110"/>
<reference evidence="7" key="1">
    <citation type="submission" date="2009-01" db="EMBL/GenBank/DDBJ databases">
        <title>Complete sequence of Anaeromyxobacter dehalogenans 2CP-1.</title>
        <authorList>
            <consortium name="US DOE Joint Genome Institute"/>
            <person name="Lucas S."/>
            <person name="Copeland A."/>
            <person name="Lapidus A."/>
            <person name="Glavina del Rio T."/>
            <person name="Dalin E."/>
            <person name="Tice H."/>
            <person name="Bruce D."/>
            <person name="Goodwin L."/>
            <person name="Pitluck S."/>
            <person name="Saunders E."/>
            <person name="Brettin T."/>
            <person name="Detter J.C."/>
            <person name="Han C."/>
            <person name="Larimer F."/>
            <person name="Land M."/>
            <person name="Hauser L."/>
            <person name="Kyrpides N."/>
            <person name="Ovchinnikova G."/>
            <person name="Beliaev A.S."/>
            <person name="Richardson P."/>
        </authorList>
    </citation>
    <scope>NUCLEOTIDE SEQUENCE</scope>
    <source>
        <strain evidence="7">2CP-1</strain>
    </source>
</reference>
<dbReference type="GO" id="GO:0004674">
    <property type="term" value="F:protein serine/threonine kinase activity"/>
    <property type="evidence" value="ECO:0007669"/>
    <property type="project" value="UniProtKB-KW"/>
</dbReference>
<dbReference type="SUPFAM" id="SSF56112">
    <property type="entry name" value="Protein kinase-like (PK-like)"/>
    <property type="match status" value="1"/>
</dbReference>
<evidence type="ECO:0000259" key="6">
    <source>
        <dbReference type="PROSITE" id="PS50011"/>
    </source>
</evidence>
<keyword evidence="7" id="KW-0723">Serine/threonine-protein kinase</keyword>
<dbReference type="InterPro" id="IPR011009">
    <property type="entry name" value="Kinase-like_dom_sf"/>
</dbReference>
<dbReference type="PROSITE" id="PS50011">
    <property type="entry name" value="PROTEIN_KINASE_DOM"/>
    <property type="match status" value="1"/>
</dbReference>
<keyword evidence="1" id="KW-0808">Transferase</keyword>
<evidence type="ECO:0000313" key="7">
    <source>
        <dbReference type="EMBL" id="ACL65451.1"/>
    </source>
</evidence>
<dbReference type="PANTHER" id="PTHR43289">
    <property type="entry name" value="MITOGEN-ACTIVATED PROTEIN KINASE KINASE KINASE 20-RELATED"/>
    <property type="match status" value="1"/>
</dbReference>
<keyword evidence="8" id="KW-1185">Reference proteome</keyword>
<name>B8J945_ANAD2</name>
<accession>B8J945</accession>
<dbReference type="Gene3D" id="3.30.200.20">
    <property type="entry name" value="Phosphorylase Kinase, domain 1"/>
    <property type="match status" value="1"/>
</dbReference>
<dbReference type="AlphaFoldDB" id="B8J945"/>
<dbReference type="CDD" id="cd14014">
    <property type="entry name" value="STKc_PknB_like"/>
    <property type="match status" value="1"/>
</dbReference>
<evidence type="ECO:0000256" key="1">
    <source>
        <dbReference type="ARBA" id="ARBA00022679"/>
    </source>
</evidence>
<keyword evidence="3 7" id="KW-0418">Kinase</keyword>
<dbReference type="PROSITE" id="PS00108">
    <property type="entry name" value="PROTEIN_KINASE_ST"/>
    <property type="match status" value="1"/>
</dbReference>
<dbReference type="SMART" id="SM00220">
    <property type="entry name" value="S_TKc"/>
    <property type="match status" value="1"/>
</dbReference>
<evidence type="ECO:0000256" key="4">
    <source>
        <dbReference type="ARBA" id="ARBA00022840"/>
    </source>
</evidence>
<dbReference type="RefSeq" id="WP_012633303.1">
    <property type="nucleotide sequence ID" value="NC_011891.1"/>
</dbReference>
<dbReference type="GO" id="GO:0005524">
    <property type="term" value="F:ATP binding"/>
    <property type="evidence" value="ECO:0007669"/>
    <property type="project" value="UniProtKB-KW"/>
</dbReference>
<dbReference type="PANTHER" id="PTHR43289:SF6">
    <property type="entry name" value="SERINE_THREONINE-PROTEIN KINASE NEKL-3"/>
    <property type="match status" value="1"/>
</dbReference>
<dbReference type="InterPro" id="IPR008271">
    <property type="entry name" value="Ser/Thr_kinase_AS"/>
</dbReference>
<organism evidence="7 8">
    <name type="scientific">Anaeromyxobacter dehalogenans (strain ATCC BAA-258 / DSM 21875 / 2CP-1)</name>
    <dbReference type="NCBI Taxonomy" id="455488"/>
    <lineage>
        <taxon>Bacteria</taxon>
        <taxon>Pseudomonadati</taxon>
        <taxon>Myxococcota</taxon>
        <taxon>Myxococcia</taxon>
        <taxon>Myxococcales</taxon>
        <taxon>Cystobacterineae</taxon>
        <taxon>Anaeromyxobacteraceae</taxon>
        <taxon>Anaeromyxobacter</taxon>
    </lineage>
</organism>
<feature type="region of interest" description="Disordered" evidence="5">
    <location>
        <begin position="1"/>
        <end position="21"/>
    </location>
</feature>
<proteinExistence type="predicted"/>
<dbReference type="Gene3D" id="1.10.510.10">
    <property type="entry name" value="Transferase(Phosphotransferase) domain 1"/>
    <property type="match status" value="1"/>
</dbReference>
<dbReference type="InterPro" id="IPR000719">
    <property type="entry name" value="Prot_kinase_dom"/>
</dbReference>
<evidence type="ECO:0000256" key="3">
    <source>
        <dbReference type="ARBA" id="ARBA00022777"/>
    </source>
</evidence>
<dbReference type="Proteomes" id="UP000007089">
    <property type="component" value="Chromosome"/>
</dbReference>
<gene>
    <name evidence="7" type="ordered locus">A2cp1_2110</name>
</gene>